<feature type="transmembrane region" description="Helical" evidence="1">
    <location>
        <begin position="45"/>
        <end position="65"/>
    </location>
</feature>
<accession>A0A2G1ULQ7</accession>
<organism evidence="2 3">
    <name type="scientific">Marinobacter profundi</name>
    <dbReference type="NCBI Taxonomy" id="2666256"/>
    <lineage>
        <taxon>Bacteria</taxon>
        <taxon>Pseudomonadati</taxon>
        <taxon>Pseudomonadota</taxon>
        <taxon>Gammaproteobacteria</taxon>
        <taxon>Pseudomonadales</taxon>
        <taxon>Marinobacteraceae</taxon>
        <taxon>Marinobacter</taxon>
    </lineage>
</organism>
<reference evidence="2 3" key="1">
    <citation type="submission" date="2017-09" db="EMBL/GenBank/DDBJ databases">
        <title>The draft genome sequences of Marinobacter sp. PWS21.</title>
        <authorList>
            <person name="Cao J."/>
        </authorList>
    </citation>
    <scope>NUCLEOTIDE SEQUENCE [LARGE SCALE GENOMIC DNA]</scope>
    <source>
        <strain evidence="2 3">PWS21</strain>
    </source>
</reference>
<name>A0A2G1ULQ7_9GAMM</name>
<dbReference type="EMBL" id="NTFH01000007">
    <property type="protein sequence ID" value="PHQ15393.1"/>
    <property type="molecule type" value="Genomic_DNA"/>
</dbReference>
<sequence>MRDFRLSLVVFTILLFAVGGAYILTMLSNGHATLSPSNQDWASFGAYFGGVLAPAASLLAGYLVYKSFRSNTYQQKLLVIREALGRLDQRLEHNLDAPFNNDCFGEKYRGLSVRQLVYSVSNEELESNETFDSALLSLLHNISILSHSILVYLKLLEKFPTDETDTNWLRNLEHHYWIDKYSPICRRIKKIVGRGAMEEKIKSHHLESFRVIFNGGYDL</sequence>
<gene>
    <name evidence="2" type="ORF">CLH61_09750</name>
</gene>
<protein>
    <recommendedName>
        <fullName evidence="4">DUF4760 domain-containing protein</fullName>
    </recommendedName>
</protein>
<dbReference type="RefSeq" id="WP_099614518.1">
    <property type="nucleotide sequence ID" value="NZ_KZ319370.1"/>
</dbReference>
<dbReference type="Proteomes" id="UP000231409">
    <property type="component" value="Unassembled WGS sequence"/>
</dbReference>
<keyword evidence="1" id="KW-1133">Transmembrane helix</keyword>
<evidence type="ECO:0000313" key="3">
    <source>
        <dbReference type="Proteomes" id="UP000231409"/>
    </source>
</evidence>
<proteinExistence type="predicted"/>
<keyword evidence="1" id="KW-0472">Membrane</keyword>
<comment type="caution">
    <text evidence="2">The sequence shown here is derived from an EMBL/GenBank/DDBJ whole genome shotgun (WGS) entry which is preliminary data.</text>
</comment>
<evidence type="ECO:0000256" key="1">
    <source>
        <dbReference type="SAM" id="Phobius"/>
    </source>
</evidence>
<keyword evidence="1" id="KW-0812">Transmembrane</keyword>
<evidence type="ECO:0000313" key="2">
    <source>
        <dbReference type="EMBL" id="PHQ15393.1"/>
    </source>
</evidence>
<keyword evidence="3" id="KW-1185">Reference proteome</keyword>
<evidence type="ECO:0008006" key="4">
    <source>
        <dbReference type="Google" id="ProtNLM"/>
    </source>
</evidence>
<dbReference type="AlphaFoldDB" id="A0A2G1ULQ7"/>